<evidence type="ECO:0000313" key="1">
    <source>
        <dbReference type="EMBL" id="CEM62107.1"/>
    </source>
</evidence>
<dbReference type="Proteomes" id="UP000042527">
    <property type="component" value="Unassembled WGS sequence"/>
</dbReference>
<dbReference type="EMBL" id="CDNC01000023">
    <property type="protein sequence ID" value="CEM62107.1"/>
    <property type="molecule type" value="Genomic_DNA"/>
</dbReference>
<name>A0A0B7GX11_TREPH</name>
<protein>
    <submittedName>
        <fullName evidence="1">Uncharacterized protein</fullName>
    </submittedName>
</protein>
<evidence type="ECO:0000313" key="2">
    <source>
        <dbReference type="Proteomes" id="UP000042527"/>
    </source>
</evidence>
<proteinExistence type="predicted"/>
<gene>
    <name evidence="1" type="ORF">TPHV1_30002</name>
</gene>
<sequence length="55" mass="6413">MQIQYAYGKLLTVAPCQALFYNFFDLHTCIKNINTLSKKHCTSLQTKLYYLGFCL</sequence>
<accession>A0A0B7GX11</accession>
<reference evidence="2" key="1">
    <citation type="submission" date="2015-01" db="EMBL/GenBank/DDBJ databases">
        <authorList>
            <person name="Manzoor Shahid"/>
            <person name="Zubair Saima"/>
        </authorList>
    </citation>
    <scope>NUCLEOTIDE SEQUENCE [LARGE SCALE GENOMIC DNA]</scope>
    <source>
        <strain evidence="2">V1</strain>
    </source>
</reference>
<dbReference type="AlphaFoldDB" id="A0A0B7GX11"/>
<keyword evidence="2" id="KW-1185">Reference proteome</keyword>
<organism evidence="1 2">
    <name type="scientific">Treponema phagedenis</name>
    <dbReference type="NCBI Taxonomy" id="162"/>
    <lineage>
        <taxon>Bacteria</taxon>
        <taxon>Pseudomonadati</taxon>
        <taxon>Spirochaetota</taxon>
        <taxon>Spirochaetia</taxon>
        <taxon>Spirochaetales</taxon>
        <taxon>Treponemataceae</taxon>
        <taxon>Treponema</taxon>
    </lineage>
</organism>